<dbReference type="RefSeq" id="WP_202012182.1">
    <property type="nucleotide sequence ID" value="NZ_JAERRB010000006.1"/>
</dbReference>
<protein>
    <submittedName>
        <fullName evidence="1">Uncharacterized protein</fullName>
    </submittedName>
</protein>
<dbReference type="Proteomes" id="UP000613030">
    <property type="component" value="Unassembled WGS sequence"/>
</dbReference>
<proteinExistence type="predicted"/>
<organism evidence="1 2">
    <name type="scientific">Chryseolinea lacunae</name>
    <dbReference type="NCBI Taxonomy" id="2801331"/>
    <lineage>
        <taxon>Bacteria</taxon>
        <taxon>Pseudomonadati</taxon>
        <taxon>Bacteroidota</taxon>
        <taxon>Cytophagia</taxon>
        <taxon>Cytophagales</taxon>
        <taxon>Fulvivirgaceae</taxon>
        <taxon>Chryseolinea</taxon>
    </lineage>
</organism>
<gene>
    <name evidence="1" type="ORF">JI741_18040</name>
</gene>
<evidence type="ECO:0000313" key="1">
    <source>
        <dbReference type="EMBL" id="MBL0743137.1"/>
    </source>
</evidence>
<evidence type="ECO:0000313" key="2">
    <source>
        <dbReference type="Proteomes" id="UP000613030"/>
    </source>
</evidence>
<reference evidence="1 2" key="1">
    <citation type="submission" date="2021-01" db="EMBL/GenBank/DDBJ databases">
        <title>Chryseolinea sp. Jin1 Genome sequencing and assembly.</title>
        <authorList>
            <person name="Kim I."/>
        </authorList>
    </citation>
    <scope>NUCLEOTIDE SEQUENCE [LARGE SCALE GENOMIC DNA]</scope>
    <source>
        <strain evidence="1 2">Jin1</strain>
    </source>
</reference>
<dbReference type="EMBL" id="JAERRB010000006">
    <property type="protein sequence ID" value="MBL0743137.1"/>
    <property type="molecule type" value="Genomic_DNA"/>
</dbReference>
<comment type="caution">
    <text evidence="1">The sequence shown here is derived from an EMBL/GenBank/DDBJ whole genome shotgun (WGS) entry which is preliminary data.</text>
</comment>
<accession>A0ABS1KWS2</accession>
<keyword evidence="2" id="KW-1185">Reference proteome</keyword>
<name>A0ABS1KWS2_9BACT</name>
<sequence>MALVLKKIKEAYVIHYTSQRVTGKLTLSLHTKDMPEKTAHQIDALCSMSATQPCTYALDHKQEKALMGIVSKIQSEKTSDYLFTDALQKTYRVELVHFITKIHHAHYPVR</sequence>